<dbReference type="InterPro" id="IPR038555">
    <property type="entry name" value="Zincin_1_sf"/>
</dbReference>
<evidence type="ECO:0000313" key="2">
    <source>
        <dbReference type="EMBL" id="PZR82051.1"/>
    </source>
</evidence>
<dbReference type="Pfam" id="PF06262">
    <property type="entry name" value="Zincin_1"/>
    <property type="match status" value="1"/>
</dbReference>
<protein>
    <recommendedName>
        <fullName evidence="4">Zn-dependent protease</fullName>
    </recommendedName>
</protein>
<dbReference type="InterPro" id="IPR010428">
    <property type="entry name" value="Zincin_1"/>
</dbReference>
<organism evidence="2 3">
    <name type="scientific">Candidatus Aeolococcus gillhamiae</name>
    <dbReference type="NCBI Taxonomy" id="3127015"/>
    <lineage>
        <taxon>Bacteria</taxon>
        <taxon>Bacillati</taxon>
        <taxon>Candidatus Dormiibacterota</taxon>
        <taxon>Candidatus Dormibacteria</taxon>
        <taxon>Candidatus Aeolococcales</taxon>
        <taxon>Candidatus Aeolococcaceae</taxon>
        <taxon>Candidatus Aeolococcus</taxon>
    </lineage>
</organism>
<comment type="caution">
    <text evidence="2">The sequence shown here is derived from an EMBL/GenBank/DDBJ whole genome shotgun (WGS) entry which is preliminary data.</text>
</comment>
<evidence type="ECO:0000256" key="1">
    <source>
        <dbReference type="SAM" id="MobiDB-lite"/>
    </source>
</evidence>
<dbReference type="Proteomes" id="UP000248724">
    <property type="component" value="Unassembled WGS sequence"/>
</dbReference>
<evidence type="ECO:0000313" key="3">
    <source>
        <dbReference type="Proteomes" id="UP000248724"/>
    </source>
</evidence>
<dbReference type="Gene3D" id="3.30.2010.20">
    <property type="match status" value="1"/>
</dbReference>
<reference evidence="2 3" key="1">
    <citation type="journal article" date="2017" name="Nature">
        <title>Atmospheric trace gases support primary production in Antarctic desert surface soil.</title>
        <authorList>
            <person name="Ji M."/>
            <person name="Greening C."/>
            <person name="Vanwonterghem I."/>
            <person name="Carere C.R."/>
            <person name="Bay S.K."/>
            <person name="Steen J.A."/>
            <person name="Montgomery K."/>
            <person name="Lines T."/>
            <person name="Beardall J."/>
            <person name="van Dorst J."/>
            <person name="Snape I."/>
            <person name="Stott M.B."/>
            <person name="Hugenholtz P."/>
            <person name="Ferrari B.C."/>
        </authorList>
    </citation>
    <scope>NUCLEOTIDE SEQUENCE [LARGE SCALE GENOMIC DNA]</scope>
    <source>
        <strain evidence="2">RRmetagenome_bin12</strain>
    </source>
</reference>
<dbReference type="SUPFAM" id="SSF55486">
    <property type="entry name" value="Metalloproteases ('zincins'), catalytic domain"/>
    <property type="match status" value="1"/>
</dbReference>
<sequence>MANAIDAASAPARCLLTTLLDTTRSSAGGVDDRHGTAQNPFRASEGGGGGCIAGPVRTRRLRERRGPGRVGCRLMHARAVPYHVSADDFERIAVAALDSIPADLRARLDADNLMITIQSGSSEDDRDHDIDEHVLGFYEGDADSAFSISPYPKRIVLLQRHIEAYCTSHRELVDQVTDTVLHEVAHYFGLDHADIRDTRLDH</sequence>
<name>A0A2W6AVY3_9BACT</name>
<dbReference type="CDD" id="cd12952">
    <property type="entry name" value="MMP_ACEL2062"/>
    <property type="match status" value="1"/>
</dbReference>
<feature type="region of interest" description="Disordered" evidence="1">
    <location>
        <begin position="25"/>
        <end position="54"/>
    </location>
</feature>
<accession>A0A2W6AVY3</accession>
<dbReference type="AlphaFoldDB" id="A0A2W6AVY3"/>
<gene>
    <name evidence="2" type="ORF">DLM65_04685</name>
</gene>
<dbReference type="EMBL" id="QHBU01000084">
    <property type="protein sequence ID" value="PZR82051.1"/>
    <property type="molecule type" value="Genomic_DNA"/>
</dbReference>
<evidence type="ECO:0008006" key="4">
    <source>
        <dbReference type="Google" id="ProtNLM"/>
    </source>
</evidence>
<proteinExistence type="predicted"/>